<dbReference type="Pfam" id="PF02915">
    <property type="entry name" value="Rubrerythrin"/>
    <property type="match status" value="1"/>
</dbReference>
<dbReference type="InterPro" id="IPR048574">
    <property type="entry name" value="RUBY_RBDX"/>
</dbReference>
<dbReference type="InterPro" id="IPR009078">
    <property type="entry name" value="Ferritin-like_SF"/>
</dbReference>
<dbReference type="SUPFAM" id="SSF47240">
    <property type="entry name" value="Ferritin-like"/>
    <property type="match status" value="1"/>
</dbReference>
<dbReference type="InterPro" id="IPR024934">
    <property type="entry name" value="Rubredoxin-like_dom"/>
</dbReference>
<organism evidence="6 7">
    <name type="scientific">Denitrobacterium detoxificans</name>
    <dbReference type="NCBI Taxonomy" id="79604"/>
    <lineage>
        <taxon>Bacteria</taxon>
        <taxon>Bacillati</taxon>
        <taxon>Actinomycetota</taxon>
        <taxon>Coriobacteriia</taxon>
        <taxon>Eggerthellales</taxon>
        <taxon>Eggerthellaceae</taxon>
        <taxon>Denitrobacterium</taxon>
    </lineage>
</organism>
<dbReference type="PATRIC" id="fig|79604.3.peg.150"/>
<dbReference type="STRING" id="79604.AAY81_00735"/>
<evidence type="ECO:0000256" key="3">
    <source>
        <dbReference type="ARBA" id="ARBA00022982"/>
    </source>
</evidence>
<evidence type="ECO:0000313" key="6">
    <source>
        <dbReference type="EMBL" id="SEO46287.1"/>
    </source>
</evidence>
<feature type="domain" description="Ferritin-like diiron" evidence="5">
    <location>
        <begin position="19"/>
        <end position="163"/>
    </location>
</feature>
<dbReference type="GO" id="GO:0005506">
    <property type="term" value="F:iron ion binding"/>
    <property type="evidence" value="ECO:0007669"/>
    <property type="project" value="InterPro"/>
</dbReference>
<protein>
    <submittedName>
        <fullName evidence="6">Rubrerythrin</fullName>
    </submittedName>
</protein>
<dbReference type="GO" id="GO:0016491">
    <property type="term" value="F:oxidoreductase activity"/>
    <property type="evidence" value="ECO:0007669"/>
    <property type="project" value="InterPro"/>
</dbReference>
<dbReference type="InterPro" id="IPR003251">
    <property type="entry name" value="Rr_diiron-bd_dom"/>
</dbReference>
<dbReference type="PANTHER" id="PTHR33746:SF4">
    <property type="entry name" value="RUBRERYTHRIN"/>
    <property type="match status" value="1"/>
</dbReference>
<dbReference type="AlphaFoldDB" id="A0A172RW40"/>
<comment type="cofactor">
    <cofactor evidence="1">
        <name>Fe(3+)</name>
        <dbReference type="ChEBI" id="CHEBI:29034"/>
    </cofactor>
</comment>
<evidence type="ECO:0000256" key="2">
    <source>
        <dbReference type="ARBA" id="ARBA00022448"/>
    </source>
</evidence>
<keyword evidence="7" id="KW-1185">Reference proteome</keyword>
<dbReference type="Pfam" id="PF21349">
    <property type="entry name" value="RUBY_RBDX"/>
    <property type="match status" value="1"/>
</dbReference>
<dbReference type="OrthoDB" id="9799749at2"/>
<dbReference type="Gene3D" id="1.20.1260.10">
    <property type="match status" value="1"/>
</dbReference>
<dbReference type="InterPro" id="IPR009040">
    <property type="entry name" value="Ferritin-like_diiron"/>
</dbReference>
<dbReference type="EMBL" id="FOEC01000001">
    <property type="protein sequence ID" value="SEO46287.1"/>
    <property type="molecule type" value="Genomic_DNA"/>
</dbReference>
<dbReference type="PROSITE" id="PS50903">
    <property type="entry name" value="RUBREDOXIN_LIKE"/>
    <property type="match status" value="1"/>
</dbReference>
<evidence type="ECO:0000256" key="1">
    <source>
        <dbReference type="ARBA" id="ARBA00001965"/>
    </source>
</evidence>
<accession>A0A172RW40</accession>
<dbReference type="InterPro" id="IPR052753">
    <property type="entry name" value="Rbr2/Nigerythrin"/>
</dbReference>
<dbReference type="PANTHER" id="PTHR33746">
    <property type="entry name" value="RUBRERYTHRIN"/>
    <property type="match status" value="1"/>
</dbReference>
<dbReference type="CDD" id="cd01041">
    <property type="entry name" value="Rubrerythrin"/>
    <property type="match status" value="1"/>
</dbReference>
<dbReference type="InterPro" id="IPR012347">
    <property type="entry name" value="Ferritin-like"/>
</dbReference>
<keyword evidence="2" id="KW-0813">Transport</keyword>
<name>A0A172RW40_9ACTN</name>
<proteinExistence type="predicted"/>
<dbReference type="CDD" id="cd00729">
    <property type="entry name" value="rubredoxin_SM"/>
    <property type="match status" value="1"/>
</dbReference>
<evidence type="ECO:0000313" key="7">
    <source>
        <dbReference type="Proteomes" id="UP000182975"/>
    </source>
</evidence>
<dbReference type="Gene3D" id="2.20.28.10">
    <property type="match status" value="1"/>
</dbReference>
<dbReference type="KEGG" id="ddt:AAY81_00735"/>
<feature type="domain" description="Rubredoxin-like" evidence="4">
    <location>
        <begin position="165"/>
        <end position="198"/>
    </location>
</feature>
<evidence type="ECO:0000259" key="4">
    <source>
        <dbReference type="PROSITE" id="PS50903"/>
    </source>
</evidence>
<dbReference type="SUPFAM" id="SSF57802">
    <property type="entry name" value="Rubredoxin-like"/>
    <property type="match status" value="1"/>
</dbReference>
<keyword evidence="3" id="KW-0249">Electron transport</keyword>
<dbReference type="RefSeq" id="WP_066660153.1">
    <property type="nucleotide sequence ID" value="NZ_CP011402.1"/>
</dbReference>
<sequence length="198" mass="21225">MALPNASNSSNFNVVPNPACQPGDTLANLKSAVMGETGASAKYAAYSKKAAEEGFGQIASLFAAASKAEQIHIAMESNLVRKAEPDYVNPEAPEAEVHSTDVNLIDAALGEIFETSDMYPQFIKIAQEAGDTAAEMVFTRAKLAEAYHAQRYIDAYNTIDHLTDEKYYVCPGCGYIHKGKGVGSCPICGAPESKFLEF</sequence>
<evidence type="ECO:0000259" key="5">
    <source>
        <dbReference type="PROSITE" id="PS50905"/>
    </source>
</evidence>
<gene>
    <name evidence="6" type="ORF">SAMN02910314_00342</name>
</gene>
<dbReference type="PROSITE" id="PS50905">
    <property type="entry name" value="FERRITIN_LIKE"/>
    <property type="match status" value="1"/>
</dbReference>
<reference evidence="7" key="1">
    <citation type="submission" date="2016-10" db="EMBL/GenBank/DDBJ databases">
        <authorList>
            <person name="Varghese N."/>
        </authorList>
    </citation>
    <scope>NUCLEOTIDE SEQUENCE [LARGE SCALE GENOMIC DNA]</scope>
    <source>
        <strain evidence="7">DSM 21843</strain>
    </source>
</reference>
<dbReference type="Proteomes" id="UP000182975">
    <property type="component" value="Unassembled WGS sequence"/>
</dbReference>